<evidence type="ECO:0000256" key="8">
    <source>
        <dbReference type="SAM" id="MobiDB-lite"/>
    </source>
</evidence>
<dbReference type="PROSITE" id="PS01096">
    <property type="entry name" value="PPIC_PPIASE_1"/>
    <property type="match status" value="1"/>
</dbReference>
<dbReference type="RefSeq" id="WP_224042555.1">
    <property type="nucleotide sequence ID" value="NZ_CAJZAH010000002.1"/>
</dbReference>
<evidence type="ECO:0000256" key="3">
    <source>
        <dbReference type="ARBA" id="ARBA00022764"/>
    </source>
</evidence>
<dbReference type="HAMAP" id="MF_01183">
    <property type="entry name" value="Chaperone_SurA"/>
    <property type="match status" value="1"/>
</dbReference>
<dbReference type="GO" id="GO:0003755">
    <property type="term" value="F:peptidyl-prolyl cis-trans isomerase activity"/>
    <property type="evidence" value="ECO:0007669"/>
    <property type="project" value="UniProtKB-EC"/>
</dbReference>
<dbReference type="PANTHER" id="PTHR47637">
    <property type="entry name" value="CHAPERONE SURA"/>
    <property type="match status" value="1"/>
</dbReference>
<evidence type="ECO:0000256" key="1">
    <source>
        <dbReference type="ARBA" id="ARBA00022729"/>
    </source>
</evidence>
<comment type="caution">
    <text evidence="10">The sequence shown here is derived from an EMBL/GenBank/DDBJ whole genome shotgun (WGS) entry which is preliminary data.</text>
</comment>
<dbReference type="InterPro" id="IPR023034">
    <property type="entry name" value="PPIase_SurA"/>
</dbReference>
<proteinExistence type="inferred from homology"/>
<dbReference type="InterPro" id="IPR050280">
    <property type="entry name" value="OMP_Chaperone_SurA"/>
</dbReference>
<dbReference type="PANTHER" id="PTHR47637:SF1">
    <property type="entry name" value="CHAPERONE SURA"/>
    <property type="match status" value="1"/>
</dbReference>
<comment type="subcellular location">
    <subcellularLocation>
        <location evidence="7">Periplasm</location>
    </subcellularLocation>
    <text evidence="7">Is capable of associating with the outer membrane.</text>
</comment>
<dbReference type="EMBL" id="CAJZAH010000002">
    <property type="protein sequence ID" value="CAG9174651.1"/>
    <property type="molecule type" value="Genomic_DNA"/>
</dbReference>
<evidence type="ECO:0000256" key="5">
    <source>
        <dbReference type="ARBA" id="ARBA00023186"/>
    </source>
</evidence>
<dbReference type="InterPro" id="IPR015391">
    <property type="entry name" value="SurA_N"/>
</dbReference>
<dbReference type="Gene3D" id="1.10.4030.10">
    <property type="entry name" value="Porin chaperone SurA, peptide-binding domain"/>
    <property type="match status" value="1"/>
</dbReference>
<evidence type="ECO:0000256" key="7">
    <source>
        <dbReference type="HAMAP-Rule" id="MF_01183"/>
    </source>
</evidence>
<dbReference type="Pfam" id="PF09312">
    <property type="entry name" value="SurA_N"/>
    <property type="match status" value="1"/>
</dbReference>
<comment type="domain">
    <text evidence="7">The PPIase activity resides only in the second parvulin domain. The N-terminal region and the C-terminal tail are necessary and sufficient for the chaperone activity of SurA. The PPIase activity is dispensable for SurA to function as a chaperone. The N-terminal region and the C-terminal tail are also required for porin recognition.</text>
</comment>
<sequence length="506" mass="54835">MKRQAVSFFSTALSSLGALRVLGIPQGFLLFALLGGAAVPAAAQLKAPNAPRATGIFVPQAGGSAASPSQPQLRDPQGSGGGSGRSQLVDEVVAIVNSSVITRRELLDRADEIEGQLRAANRPVPARAELMPEVLERLVMERVQTQAAQEAGIRVNDQEVDRAVESVAQQNRVSVTELRAQVERSGMTWNKYRDELRKQVQVIRLREREVDSKIQVFDGEIDNYLAARGAAGAPAAASGPAEFEVAQILVRVPEDASDAQKTALRGKAQELLKQAQGGADFAQLAQTASEGPEAAKGGSLGYREIGRLPALFANAVVDLQPGAVVPEVIESANGFHVLKLVGKRTGGAAATQAAAASRITQTQVRHILIRTGPNMPEAEARRQLSTLRDRITHGSDFADAARRFSQDGSAQNGGELGWVSPGELVPEFEQAMNRMRPGEVSEPVVTPFGVHLIKVENRREVEVSPEKQRDFARAEVREQKLRAAYEDWMRQLRQAAYVEYRMNRQR</sequence>
<evidence type="ECO:0000313" key="10">
    <source>
        <dbReference type="EMBL" id="CAG9174651.1"/>
    </source>
</evidence>
<dbReference type="SUPFAM" id="SSF109998">
    <property type="entry name" value="Triger factor/SurA peptide-binding domain-like"/>
    <property type="match status" value="1"/>
</dbReference>
<dbReference type="PROSITE" id="PS50198">
    <property type="entry name" value="PPIC_PPIASE_2"/>
    <property type="match status" value="2"/>
</dbReference>
<evidence type="ECO:0000313" key="11">
    <source>
        <dbReference type="Proteomes" id="UP000721236"/>
    </source>
</evidence>
<dbReference type="InterPro" id="IPR046357">
    <property type="entry name" value="PPIase_dom_sf"/>
</dbReference>
<comment type="function">
    <text evidence="7">Chaperone involved in the correct folding and assembly of outer membrane proteins. Recognizes specific patterns of aromatic residues and the orientation of their side chains, which are found more frequently in integral outer membrane proteins. May act in both early periplasmic and late outer membrane-associated steps of protein maturation.</text>
</comment>
<feature type="region of interest" description="Disordered" evidence="8">
    <location>
        <begin position="56"/>
        <end position="85"/>
    </location>
</feature>
<protein>
    <recommendedName>
        <fullName evidence="7">Chaperone SurA</fullName>
    </recommendedName>
    <alternativeName>
        <fullName evidence="7">Peptidyl-prolyl cis-trans isomerase SurA</fullName>
        <shortName evidence="7">PPIase SurA</shortName>
        <ecNumber evidence="7">5.2.1.8</ecNumber>
    </alternativeName>
    <alternativeName>
        <fullName evidence="7">Rotamase SurA</fullName>
    </alternativeName>
</protein>
<evidence type="ECO:0000256" key="2">
    <source>
        <dbReference type="ARBA" id="ARBA00022737"/>
    </source>
</evidence>
<evidence type="ECO:0000256" key="6">
    <source>
        <dbReference type="ARBA" id="ARBA00023235"/>
    </source>
</evidence>
<accession>A0ABN7YQB7</accession>
<keyword evidence="11" id="KW-1185">Reference proteome</keyword>
<evidence type="ECO:0000259" key="9">
    <source>
        <dbReference type="PROSITE" id="PS50198"/>
    </source>
</evidence>
<keyword evidence="4 7" id="KW-0697">Rotamase</keyword>
<keyword evidence="6 7" id="KW-0413">Isomerase</keyword>
<comment type="catalytic activity">
    <reaction evidence="7">
        <text>[protein]-peptidylproline (omega=180) = [protein]-peptidylproline (omega=0)</text>
        <dbReference type="Rhea" id="RHEA:16237"/>
        <dbReference type="Rhea" id="RHEA-COMP:10747"/>
        <dbReference type="Rhea" id="RHEA-COMP:10748"/>
        <dbReference type="ChEBI" id="CHEBI:83833"/>
        <dbReference type="ChEBI" id="CHEBI:83834"/>
        <dbReference type="EC" id="5.2.1.8"/>
    </reaction>
</comment>
<evidence type="ECO:0000256" key="4">
    <source>
        <dbReference type="ARBA" id="ARBA00023110"/>
    </source>
</evidence>
<organism evidence="10 11">
    <name type="scientific">Cupriavidus respiraculi</name>
    <dbReference type="NCBI Taxonomy" id="195930"/>
    <lineage>
        <taxon>Bacteria</taxon>
        <taxon>Pseudomonadati</taxon>
        <taxon>Pseudomonadota</taxon>
        <taxon>Betaproteobacteria</taxon>
        <taxon>Burkholderiales</taxon>
        <taxon>Burkholderiaceae</taxon>
        <taxon>Cupriavidus</taxon>
    </lineage>
</organism>
<dbReference type="SUPFAM" id="SSF54534">
    <property type="entry name" value="FKBP-like"/>
    <property type="match status" value="2"/>
</dbReference>
<dbReference type="InterPro" id="IPR027304">
    <property type="entry name" value="Trigger_fact/SurA_dom_sf"/>
</dbReference>
<feature type="domain" description="PpiC" evidence="9">
    <location>
        <begin position="240"/>
        <end position="342"/>
    </location>
</feature>
<reference evidence="10 11" key="1">
    <citation type="submission" date="2021-08" db="EMBL/GenBank/DDBJ databases">
        <authorList>
            <person name="Peeters C."/>
        </authorList>
    </citation>
    <scope>NUCLEOTIDE SEQUENCE [LARGE SCALE GENOMIC DNA]</scope>
    <source>
        <strain evidence="10 11">LMG 21510</strain>
    </source>
</reference>
<feature type="domain" description="PpiC" evidence="9">
    <location>
        <begin position="359"/>
        <end position="457"/>
    </location>
</feature>
<dbReference type="Proteomes" id="UP000721236">
    <property type="component" value="Unassembled WGS sequence"/>
</dbReference>
<name>A0ABN7YQB7_9BURK</name>
<dbReference type="EC" id="5.2.1.8" evidence="7"/>
<gene>
    <name evidence="7 10" type="primary">surA</name>
    <name evidence="10" type="ORF">LMG21510_02663</name>
</gene>
<keyword evidence="1 7" id="KW-0732">Signal</keyword>
<dbReference type="InterPro" id="IPR023058">
    <property type="entry name" value="PPIase_PpiC_CS"/>
</dbReference>
<keyword evidence="2 7" id="KW-0677">Repeat</keyword>
<dbReference type="InterPro" id="IPR000297">
    <property type="entry name" value="PPIase_PpiC"/>
</dbReference>
<dbReference type="Pfam" id="PF00639">
    <property type="entry name" value="Rotamase"/>
    <property type="match status" value="2"/>
</dbReference>
<keyword evidence="3 7" id="KW-0574">Periplasm</keyword>
<dbReference type="Gene3D" id="3.10.50.40">
    <property type="match status" value="2"/>
</dbReference>
<keyword evidence="5 7" id="KW-0143">Chaperone</keyword>